<dbReference type="PROSITE" id="PS51371">
    <property type="entry name" value="CBS"/>
    <property type="match status" value="1"/>
</dbReference>
<keyword evidence="5" id="KW-0804">Transcription</keyword>
<evidence type="ECO:0000256" key="4">
    <source>
        <dbReference type="ARBA" id="ARBA00023125"/>
    </source>
</evidence>
<dbReference type="Pfam" id="PF25601">
    <property type="entry name" value="AAA_lid_14"/>
    <property type="match status" value="1"/>
</dbReference>
<dbReference type="GO" id="GO:0003677">
    <property type="term" value="F:DNA binding"/>
    <property type="evidence" value="ECO:0007669"/>
    <property type="project" value="UniProtKB-KW"/>
</dbReference>
<dbReference type="Gene3D" id="3.10.580.10">
    <property type="entry name" value="CBS-domain"/>
    <property type="match status" value="1"/>
</dbReference>
<sequence length="453" mass="51142">MALSVQDLYKENLPYERLDENDFLQIKNWMTPNPYVVTSHQTIKDIADKLLKSQVGSLPMVNDEKNLIGLITTKHLLHYLVNGQSAEDIIPYPKKEKFVTVQEDELITGLLSFPYKQFPVIDSKSKLVGILTRQDILDGLMNYLHILQKNLERLQKNNIKWKEEAFSSIKKSTIEKNVTIGQIIGDSESLSTVKRLARRAARTAATVLITGESGTGKEMFAKSIHQLSRYAAGPLISVNCAAIPENLIESELFGYEDGAFTGARKGGKPGKIELANNGTLFLDEIGEMSAVMQTKLLRVLQEKEAERVGGVKKYQVHMRVIAATNRNLEEMVKEGTFREDLFYRLDIIRLHIPPLRERKSDIPTLLSHYLKEVCRNYGLAEKQMTSEAVSAFINYEWPGNIRELVNTVERLVALIERDLITLKDSLDYIQAMNVSAGKSAGQLNETTELEEAQ</sequence>
<dbReference type="InterPro" id="IPR002078">
    <property type="entry name" value="Sigma_54_int"/>
</dbReference>
<dbReference type="SMART" id="SM00382">
    <property type="entry name" value="AAA"/>
    <property type="match status" value="1"/>
</dbReference>
<evidence type="ECO:0000313" key="11">
    <source>
        <dbReference type="Proteomes" id="UP000429595"/>
    </source>
</evidence>
<dbReference type="PROSITE" id="PS00688">
    <property type="entry name" value="SIGMA54_INTERACT_3"/>
    <property type="match status" value="1"/>
</dbReference>
<dbReference type="FunFam" id="3.40.50.300:FF:000006">
    <property type="entry name" value="DNA-binding transcriptional regulator NtrC"/>
    <property type="match status" value="1"/>
</dbReference>
<dbReference type="Gene3D" id="1.10.8.60">
    <property type="match status" value="1"/>
</dbReference>
<dbReference type="InterPro" id="IPR003593">
    <property type="entry name" value="AAA+_ATPase"/>
</dbReference>
<dbReference type="PANTHER" id="PTHR32071">
    <property type="entry name" value="TRANSCRIPTIONAL REGULATORY PROTEIN"/>
    <property type="match status" value="1"/>
</dbReference>
<evidence type="ECO:0000256" key="1">
    <source>
        <dbReference type="ARBA" id="ARBA00022741"/>
    </source>
</evidence>
<accession>A0A6I1FNI2</accession>
<dbReference type="Pfam" id="PF00158">
    <property type="entry name" value="Sigma54_activat"/>
    <property type="match status" value="1"/>
</dbReference>
<dbReference type="SUPFAM" id="SSF52540">
    <property type="entry name" value="P-loop containing nucleoside triphosphate hydrolases"/>
    <property type="match status" value="1"/>
</dbReference>
<evidence type="ECO:0000256" key="6">
    <source>
        <dbReference type="PROSITE-ProRule" id="PRU00703"/>
    </source>
</evidence>
<dbReference type="PROSITE" id="PS50045">
    <property type="entry name" value="SIGMA54_INTERACT_4"/>
    <property type="match status" value="1"/>
</dbReference>
<evidence type="ECO:0000256" key="5">
    <source>
        <dbReference type="ARBA" id="ARBA00023163"/>
    </source>
</evidence>
<feature type="domain" description="CBS" evidence="9">
    <location>
        <begin position="30"/>
        <end position="87"/>
    </location>
</feature>
<dbReference type="SUPFAM" id="SSF54631">
    <property type="entry name" value="CBS-domain pair"/>
    <property type="match status" value="1"/>
</dbReference>
<dbReference type="InterPro" id="IPR025662">
    <property type="entry name" value="Sigma_54_int_dom_ATP-bd_1"/>
</dbReference>
<dbReference type="Gene3D" id="3.40.50.300">
    <property type="entry name" value="P-loop containing nucleotide triphosphate hydrolases"/>
    <property type="match status" value="1"/>
</dbReference>
<dbReference type="InterPro" id="IPR025944">
    <property type="entry name" value="Sigma_54_int_dom_CS"/>
</dbReference>
<evidence type="ECO:0000259" key="9">
    <source>
        <dbReference type="PROSITE" id="PS51371"/>
    </source>
</evidence>
<dbReference type="SMART" id="SM00116">
    <property type="entry name" value="CBS"/>
    <property type="match status" value="2"/>
</dbReference>
<dbReference type="PANTHER" id="PTHR32071:SF57">
    <property type="entry name" value="C4-DICARBOXYLATE TRANSPORT TRANSCRIPTIONAL REGULATORY PROTEIN DCTD"/>
    <property type="match status" value="1"/>
</dbReference>
<dbReference type="PROSITE" id="PS00676">
    <property type="entry name" value="SIGMA54_INTERACT_2"/>
    <property type="match status" value="1"/>
</dbReference>
<reference evidence="10 11" key="1">
    <citation type="submission" date="2019-10" db="EMBL/GenBank/DDBJ databases">
        <title>Bacillus aerolatum sp. nov., isolated from bioaerosol of sport playgrounds.</title>
        <authorList>
            <person name="Chen P."/>
            <person name="Zhang G."/>
        </authorList>
    </citation>
    <scope>NUCLEOTIDE SEQUENCE [LARGE SCALE GENOMIC DNA]</scope>
    <source>
        <strain evidence="10 11">CX253</strain>
    </source>
</reference>
<keyword evidence="7" id="KW-0175">Coiled coil</keyword>
<evidence type="ECO:0000259" key="8">
    <source>
        <dbReference type="PROSITE" id="PS50045"/>
    </source>
</evidence>
<dbReference type="InterPro" id="IPR027417">
    <property type="entry name" value="P-loop_NTPase"/>
</dbReference>
<dbReference type="Pfam" id="PF00571">
    <property type="entry name" value="CBS"/>
    <property type="match status" value="2"/>
</dbReference>
<keyword evidence="11" id="KW-1185">Reference proteome</keyword>
<dbReference type="InterPro" id="IPR025943">
    <property type="entry name" value="Sigma_54_int_dom_ATP-bd_2"/>
</dbReference>
<dbReference type="InterPro" id="IPR000644">
    <property type="entry name" value="CBS_dom"/>
</dbReference>
<dbReference type="EMBL" id="WEIO01000008">
    <property type="protein sequence ID" value="KAB7705595.1"/>
    <property type="molecule type" value="Genomic_DNA"/>
</dbReference>
<keyword evidence="6" id="KW-0129">CBS domain</keyword>
<feature type="domain" description="Sigma-54 factor interaction" evidence="8">
    <location>
        <begin position="183"/>
        <end position="413"/>
    </location>
</feature>
<keyword evidence="2" id="KW-0067">ATP-binding</keyword>
<keyword evidence="4" id="KW-0238">DNA-binding</keyword>
<dbReference type="GO" id="GO:0005524">
    <property type="term" value="F:ATP binding"/>
    <property type="evidence" value="ECO:0007669"/>
    <property type="project" value="UniProtKB-KW"/>
</dbReference>
<evidence type="ECO:0000256" key="2">
    <source>
        <dbReference type="ARBA" id="ARBA00022840"/>
    </source>
</evidence>
<evidence type="ECO:0000256" key="3">
    <source>
        <dbReference type="ARBA" id="ARBA00023015"/>
    </source>
</evidence>
<organism evidence="10 11">
    <name type="scientific">Bacillus aerolatus</name>
    <dbReference type="NCBI Taxonomy" id="2653354"/>
    <lineage>
        <taxon>Bacteria</taxon>
        <taxon>Bacillati</taxon>
        <taxon>Bacillota</taxon>
        <taxon>Bacilli</taxon>
        <taxon>Bacillales</taxon>
        <taxon>Bacillaceae</taxon>
        <taxon>Bacillus</taxon>
    </lineage>
</organism>
<dbReference type="InterPro" id="IPR058031">
    <property type="entry name" value="AAA_lid_NorR"/>
</dbReference>
<evidence type="ECO:0000313" key="10">
    <source>
        <dbReference type="EMBL" id="KAB7705595.1"/>
    </source>
</evidence>
<keyword evidence="1" id="KW-0547">Nucleotide-binding</keyword>
<gene>
    <name evidence="10" type="ORF">F9802_13750</name>
</gene>
<dbReference type="PROSITE" id="PS00675">
    <property type="entry name" value="SIGMA54_INTERACT_1"/>
    <property type="match status" value="1"/>
</dbReference>
<evidence type="ECO:0000256" key="7">
    <source>
        <dbReference type="SAM" id="Coils"/>
    </source>
</evidence>
<dbReference type="AlphaFoldDB" id="A0A6I1FNI2"/>
<protein>
    <submittedName>
        <fullName evidence="10">CBS domain-containing protein</fullName>
    </submittedName>
</protein>
<dbReference type="GO" id="GO:0006355">
    <property type="term" value="P:regulation of DNA-templated transcription"/>
    <property type="evidence" value="ECO:0007669"/>
    <property type="project" value="InterPro"/>
</dbReference>
<proteinExistence type="predicted"/>
<feature type="coiled-coil region" evidence="7">
    <location>
        <begin position="137"/>
        <end position="164"/>
    </location>
</feature>
<dbReference type="CDD" id="cd00009">
    <property type="entry name" value="AAA"/>
    <property type="match status" value="1"/>
</dbReference>
<name>A0A6I1FNI2_9BACI</name>
<keyword evidence="3" id="KW-0805">Transcription regulation</keyword>
<dbReference type="InterPro" id="IPR046342">
    <property type="entry name" value="CBS_dom_sf"/>
</dbReference>
<comment type="caution">
    <text evidence="10">The sequence shown here is derived from an EMBL/GenBank/DDBJ whole genome shotgun (WGS) entry which is preliminary data.</text>
</comment>
<dbReference type="Proteomes" id="UP000429595">
    <property type="component" value="Unassembled WGS sequence"/>
</dbReference>